<evidence type="ECO:0000313" key="3">
    <source>
        <dbReference type="EMBL" id="OQD42065.1"/>
    </source>
</evidence>
<protein>
    <recommendedName>
        <fullName evidence="2">Plasmid pRiA4b Orf3-like domain-containing protein</fullName>
    </recommendedName>
</protein>
<dbReference type="Pfam" id="PF07929">
    <property type="entry name" value="PRiA4_ORF3"/>
    <property type="match status" value="1"/>
</dbReference>
<proteinExistence type="predicted"/>
<gene>
    <name evidence="3" type="ORF">BUL40_13240</name>
</gene>
<dbReference type="RefSeq" id="WP_080319634.1">
    <property type="nucleotide sequence ID" value="NZ_MTBC01000009.1"/>
</dbReference>
<dbReference type="InterPro" id="IPR012912">
    <property type="entry name" value="Plasmid_pRiA4b_Orf3-like"/>
</dbReference>
<accession>A0A1V6LPD5</accession>
<evidence type="ECO:0000259" key="2">
    <source>
        <dbReference type="Pfam" id="PF07929"/>
    </source>
</evidence>
<feature type="compositionally biased region" description="Basic and acidic residues" evidence="1">
    <location>
        <begin position="134"/>
        <end position="146"/>
    </location>
</feature>
<sequence length="164" mass="19224">MIYKIRIILDAEEDIFRDLEIEHEVTLESFHNAITQAFGFLGDQMASFYTCDEEWNQDEEIALFDMSENGSDIRLMNETALDDVLTEDNPKLIYVYDFFSMWTFFIELADIVDKEDGRSYPNVLFSFGELPDSPPEKSFESEKSVDFDDSFGSYDDLDFDENWN</sequence>
<comment type="caution">
    <text evidence="3">The sequence shown here is derived from an EMBL/GenBank/DDBJ whole genome shotgun (WGS) entry which is preliminary data.</text>
</comment>
<dbReference type="InterPro" id="IPR024047">
    <property type="entry name" value="MM3350-like_sf"/>
</dbReference>
<dbReference type="EMBL" id="MTBC01000009">
    <property type="protein sequence ID" value="OQD42065.1"/>
    <property type="molecule type" value="Genomic_DNA"/>
</dbReference>
<keyword evidence="4" id="KW-1185">Reference proteome</keyword>
<reference evidence="3 4" key="1">
    <citation type="submission" date="2016-12" db="EMBL/GenBank/DDBJ databases">
        <authorList>
            <person name="Song W.-J."/>
            <person name="Kurnit D.M."/>
        </authorList>
    </citation>
    <scope>NUCLEOTIDE SEQUENCE [LARGE SCALE GENOMIC DNA]</scope>
    <source>
        <strain evidence="3 4">HSG9</strain>
    </source>
</reference>
<evidence type="ECO:0000256" key="1">
    <source>
        <dbReference type="SAM" id="MobiDB-lite"/>
    </source>
</evidence>
<feature type="domain" description="Plasmid pRiA4b Orf3-like" evidence="2">
    <location>
        <begin position="2"/>
        <end position="126"/>
    </location>
</feature>
<name>A0A1V6LPD5_9FLAO</name>
<dbReference type="Gene3D" id="3.10.290.30">
    <property type="entry name" value="MM3350-like"/>
    <property type="match status" value="1"/>
</dbReference>
<feature type="region of interest" description="Disordered" evidence="1">
    <location>
        <begin position="129"/>
        <end position="164"/>
    </location>
</feature>
<feature type="compositionally biased region" description="Acidic residues" evidence="1">
    <location>
        <begin position="155"/>
        <end position="164"/>
    </location>
</feature>
<dbReference type="Proteomes" id="UP000191680">
    <property type="component" value="Unassembled WGS sequence"/>
</dbReference>
<evidence type="ECO:0000313" key="4">
    <source>
        <dbReference type="Proteomes" id="UP000191680"/>
    </source>
</evidence>
<organism evidence="3 4">
    <name type="scientific">Croceivirga radicis</name>
    <dbReference type="NCBI Taxonomy" id="1929488"/>
    <lineage>
        <taxon>Bacteria</taxon>
        <taxon>Pseudomonadati</taxon>
        <taxon>Bacteroidota</taxon>
        <taxon>Flavobacteriia</taxon>
        <taxon>Flavobacteriales</taxon>
        <taxon>Flavobacteriaceae</taxon>
        <taxon>Croceivirga</taxon>
    </lineage>
</organism>
<dbReference type="SUPFAM" id="SSF159941">
    <property type="entry name" value="MM3350-like"/>
    <property type="match status" value="1"/>
</dbReference>
<dbReference type="AlphaFoldDB" id="A0A1V6LPD5"/>
<dbReference type="OrthoDB" id="666725at2"/>